<proteinExistence type="predicted"/>
<dbReference type="InterPro" id="IPR010998">
    <property type="entry name" value="Integrase_recombinase_N"/>
</dbReference>
<keyword evidence="13" id="KW-1185">Reference proteome</keyword>
<comment type="caution">
    <text evidence="12">The sequence shown here is derived from an EMBL/GenBank/DDBJ whole genome shotgun (WGS) entry which is preliminary data.</text>
</comment>
<dbReference type="GO" id="GO:0005737">
    <property type="term" value="C:cytoplasm"/>
    <property type="evidence" value="ECO:0007669"/>
    <property type="project" value="UniProtKB-SubCell"/>
</dbReference>
<evidence type="ECO:0000256" key="5">
    <source>
        <dbReference type="ARBA" id="ARBA00022908"/>
    </source>
</evidence>
<dbReference type="Proteomes" id="UP000032534">
    <property type="component" value="Unassembled WGS sequence"/>
</dbReference>
<gene>
    <name evidence="12" type="ORF">QD47_23830</name>
</gene>
<name>A0A0D7WW18_9BACL</name>
<dbReference type="InterPro" id="IPR013762">
    <property type="entry name" value="Integrase-like_cat_sf"/>
</dbReference>
<dbReference type="RefSeq" id="WP_044648462.1">
    <property type="nucleotide sequence ID" value="NZ_JTHP01000064.1"/>
</dbReference>
<dbReference type="InterPro" id="IPR004107">
    <property type="entry name" value="Integrase_SAM-like_N"/>
</dbReference>
<dbReference type="NCBIfam" id="NF003462">
    <property type="entry name" value="PRK05084.1"/>
    <property type="match status" value="1"/>
</dbReference>
<dbReference type="Pfam" id="PF02899">
    <property type="entry name" value="Phage_int_SAM_1"/>
    <property type="match status" value="1"/>
</dbReference>
<dbReference type="GO" id="GO:0006310">
    <property type="term" value="P:DNA recombination"/>
    <property type="evidence" value="ECO:0007669"/>
    <property type="project" value="UniProtKB-KW"/>
</dbReference>
<evidence type="ECO:0000256" key="4">
    <source>
        <dbReference type="ARBA" id="ARBA00022829"/>
    </source>
</evidence>
<keyword evidence="3" id="KW-0132">Cell division</keyword>
<organism evidence="12 13">
    <name type="scientific">Paenibacillus terrae</name>
    <dbReference type="NCBI Taxonomy" id="159743"/>
    <lineage>
        <taxon>Bacteria</taxon>
        <taxon>Bacillati</taxon>
        <taxon>Bacillota</taxon>
        <taxon>Bacilli</taxon>
        <taxon>Bacillales</taxon>
        <taxon>Paenibacillaceae</taxon>
        <taxon>Paenibacillus</taxon>
    </lineage>
</organism>
<dbReference type="PATRIC" id="fig|159743.3.peg.5291"/>
<feature type="domain" description="Core-binding (CB)" evidence="11">
    <location>
        <begin position="17"/>
        <end position="115"/>
    </location>
</feature>
<dbReference type="InterPro" id="IPR002104">
    <property type="entry name" value="Integrase_catalytic"/>
</dbReference>
<dbReference type="Gene3D" id="1.10.150.130">
    <property type="match status" value="1"/>
</dbReference>
<dbReference type="GO" id="GO:0003677">
    <property type="term" value="F:DNA binding"/>
    <property type="evidence" value="ECO:0007669"/>
    <property type="project" value="UniProtKB-UniRule"/>
</dbReference>
<dbReference type="PROSITE" id="PS51900">
    <property type="entry name" value="CB"/>
    <property type="match status" value="1"/>
</dbReference>
<dbReference type="GO" id="GO:0007059">
    <property type="term" value="P:chromosome segregation"/>
    <property type="evidence" value="ECO:0007669"/>
    <property type="project" value="UniProtKB-KW"/>
</dbReference>
<dbReference type="AlphaFoldDB" id="A0A0D7WW18"/>
<accession>A0A0D7WW18</accession>
<evidence type="ECO:0000313" key="12">
    <source>
        <dbReference type="EMBL" id="KJD43189.1"/>
    </source>
</evidence>
<dbReference type="PANTHER" id="PTHR30349:SF77">
    <property type="entry name" value="TYROSINE RECOMBINASE XERC"/>
    <property type="match status" value="1"/>
</dbReference>
<keyword evidence="6 9" id="KW-0238">DNA-binding</keyword>
<reference evidence="12 13" key="1">
    <citation type="submission" date="2014-11" db="EMBL/GenBank/DDBJ databases">
        <title>Draft Genome Sequences of Paenibacillus polymyxa NRRL B-30509 and Paenibacillus terrae NRRL B-30644, Strains from a Poultry Environment that Produce Tridecaptin A and Paenicidins.</title>
        <authorList>
            <person name="van Belkum M.J."/>
            <person name="Lohans C.T."/>
            <person name="Vederas J.C."/>
        </authorList>
    </citation>
    <scope>NUCLEOTIDE SEQUENCE [LARGE SCALE GENOMIC DNA]</scope>
    <source>
        <strain evidence="12 13">NRRL B-30644</strain>
    </source>
</reference>
<protein>
    <submittedName>
        <fullName evidence="12">Integrase</fullName>
    </submittedName>
</protein>
<dbReference type="EMBL" id="JTHP01000064">
    <property type="protein sequence ID" value="KJD43189.1"/>
    <property type="molecule type" value="Genomic_DNA"/>
</dbReference>
<keyword evidence="2" id="KW-0963">Cytoplasm</keyword>
<evidence type="ECO:0000256" key="7">
    <source>
        <dbReference type="ARBA" id="ARBA00023172"/>
    </source>
</evidence>
<keyword evidence="4" id="KW-0159">Chromosome partition</keyword>
<comment type="subcellular location">
    <subcellularLocation>
        <location evidence="1">Cytoplasm</location>
    </subcellularLocation>
</comment>
<evidence type="ECO:0000259" key="10">
    <source>
        <dbReference type="PROSITE" id="PS51898"/>
    </source>
</evidence>
<dbReference type="GO" id="GO:0015074">
    <property type="term" value="P:DNA integration"/>
    <property type="evidence" value="ECO:0007669"/>
    <property type="project" value="UniProtKB-KW"/>
</dbReference>
<evidence type="ECO:0000256" key="9">
    <source>
        <dbReference type="PROSITE-ProRule" id="PRU01248"/>
    </source>
</evidence>
<keyword evidence="8" id="KW-0131">Cell cycle</keyword>
<dbReference type="SUPFAM" id="SSF56349">
    <property type="entry name" value="DNA breaking-rejoining enzymes"/>
    <property type="match status" value="1"/>
</dbReference>
<evidence type="ECO:0000256" key="8">
    <source>
        <dbReference type="ARBA" id="ARBA00023306"/>
    </source>
</evidence>
<dbReference type="InterPro" id="IPR044068">
    <property type="entry name" value="CB"/>
</dbReference>
<sequence length="366" mass="42715">MNIQKIIDRRKLDEKMPGLPWYVQQFMDYKLPDLSPSTLLEYVRDYEAFFTWLRSEGLSAGETNAQVTLEELETLHMDSITGYRLFLSTKREGSNSRITISRKLSSLRSLFHYLSQIAEDENFYPLLKRNIMAKVEIKRIHKPKDTAAKLKGKILEEEELLEFIGYIYEGYGQDLADNKQALYSYELNKERDACIASLILNSGLRVSEIVNLNMDDLDVNNKLLYVYRKGNNDETFKTPVYFREQSKDDLALYLSLRHTRYRAPKKEKALFVARPNGSIEGKRMTKRAIQAMIIKYAKRFGKPYLTVHKLRHSFATDYYLQNDIYKTKEQLGHASTETTEVYAHLTDKTMSQAIERRVETQTDSAD</sequence>
<dbReference type="GO" id="GO:0051301">
    <property type="term" value="P:cell division"/>
    <property type="evidence" value="ECO:0007669"/>
    <property type="project" value="UniProtKB-KW"/>
</dbReference>
<dbReference type="InterPro" id="IPR011010">
    <property type="entry name" value="DNA_brk_join_enz"/>
</dbReference>
<dbReference type="InterPro" id="IPR050090">
    <property type="entry name" value="Tyrosine_recombinase_XerCD"/>
</dbReference>
<evidence type="ECO:0000313" key="13">
    <source>
        <dbReference type="Proteomes" id="UP000032534"/>
    </source>
</evidence>
<keyword evidence="5" id="KW-0229">DNA integration</keyword>
<keyword evidence="7" id="KW-0233">DNA recombination</keyword>
<evidence type="ECO:0000256" key="1">
    <source>
        <dbReference type="ARBA" id="ARBA00004496"/>
    </source>
</evidence>
<evidence type="ECO:0000256" key="2">
    <source>
        <dbReference type="ARBA" id="ARBA00022490"/>
    </source>
</evidence>
<dbReference type="Pfam" id="PF00589">
    <property type="entry name" value="Phage_integrase"/>
    <property type="match status" value="1"/>
</dbReference>
<dbReference type="PROSITE" id="PS51898">
    <property type="entry name" value="TYR_RECOMBINASE"/>
    <property type="match status" value="1"/>
</dbReference>
<feature type="domain" description="Tyr recombinase" evidence="10">
    <location>
        <begin position="150"/>
        <end position="355"/>
    </location>
</feature>
<dbReference type="PANTHER" id="PTHR30349">
    <property type="entry name" value="PHAGE INTEGRASE-RELATED"/>
    <property type="match status" value="1"/>
</dbReference>
<evidence type="ECO:0000256" key="6">
    <source>
        <dbReference type="ARBA" id="ARBA00023125"/>
    </source>
</evidence>
<dbReference type="Gene3D" id="1.10.443.10">
    <property type="entry name" value="Intergrase catalytic core"/>
    <property type="match status" value="1"/>
</dbReference>
<evidence type="ECO:0000256" key="3">
    <source>
        <dbReference type="ARBA" id="ARBA00022618"/>
    </source>
</evidence>
<evidence type="ECO:0000259" key="11">
    <source>
        <dbReference type="PROSITE" id="PS51900"/>
    </source>
</evidence>
<dbReference type="OrthoDB" id="283809at2"/>